<keyword evidence="2 4" id="KW-0238">DNA-binding</keyword>
<dbReference type="PANTHER" id="PTHR30055">
    <property type="entry name" value="HTH-TYPE TRANSCRIPTIONAL REGULATOR RUTR"/>
    <property type="match status" value="1"/>
</dbReference>
<comment type="caution">
    <text evidence="7">The sequence shown here is derived from an EMBL/GenBank/DDBJ whole genome shotgun (WGS) entry which is preliminary data.</text>
</comment>
<evidence type="ECO:0000259" key="6">
    <source>
        <dbReference type="PROSITE" id="PS50977"/>
    </source>
</evidence>
<feature type="DNA-binding region" description="H-T-H motif" evidence="4">
    <location>
        <begin position="42"/>
        <end position="61"/>
    </location>
</feature>
<dbReference type="PANTHER" id="PTHR30055:SF238">
    <property type="entry name" value="MYCOFACTOCIN BIOSYNTHESIS TRANSCRIPTIONAL REGULATOR MFTR-RELATED"/>
    <property type="match status" value="1"/>
</dbReference>
<protein>
    <submittedName>
        <fullName evidence="7">TetR family transcriptional regulator</fullName>
    </submittedName>
</protein>
<keyword evidence="1" id="KW-0805">Transcription regulation</keyword>
<evidence type="ECO:0000256" key="3">
    <source>
        <dbReference type="ARBA" id="ARBA00023163"/>
    </source>
</evidence>
<dbReference type="SUPFAM" id="SSF46689">
    <property type="entry name" value="Homeodomain-like"/>
    <property type="match status" value="1"/>
</dbReference>
<evidence type="ECO:0000313" key="8">
    <source>
        <dbReference type="Proteomes" id="UP001499895"/>
    </source>
</evidence>
<organism evidence="7 8">
    <name type="scientific">Streptomyces stramineus</name>
    <dbReference type="NCBI Taxonomy" id="173861"/>
    <lineage>
        <taxon>Bacteria</taxon>
        <taxon>Bacillati</taxon>
        <taxon>Actinomycetota</taxon>
        <taxon>Actinomycetes</taxon>
        <taxon>Kitasatosporales</taxon>
        <taxon>Streptomycetaceae</taxon>
        <taxon>Streptomyces</taxon>
    </lineage>
</organism>
<keyword evidence="3" id="KW-0804">Transcription</keyword>
<accession>A0ABP3JCQ6</accession>
<dbReference type="InterPro" id="IPR009057">
    <property type="entry name" value="Homeodomain-like_sf"/>
</dbReference>
<proteinExistence type="predicted"/>
<evidence type="ECO:0000256" key="1">
    <source>
        <dbReference type="ARBA" id="ARBA00023015"/>
    </source>
</evidence>
<dbReference type="Gene3D" id="1.10.10.60">
    <property type="entry name" value="Homeodomain-like"/>
    <property type="match status" value="1"/>
</dbReference>
<feature type="domain" description="HTH tetR-type" evidence="6">
    <location>
        <begin position="19"/>
        <end position="79"/>
    </location>
</feature>
<dbReference type="InterPro" id="IPR041347">
    <property type="entry name" value="MftR_C"/>
</dbReference>
<dbReference type="Pfam" id="PF17754">
    <property type="entry name" value="TetR_C_14"/>
    <property type="match status" value="1"/>
</dbReference>
<sequence>MGTARQDTANPGLRERKKQATRTALSRAALRLAAERGWESVRVEDIAAGAGVSARTFNNYFSSKEEAVMATGADRAERIRVELRARPAGEPLWDALTHAFVSALADERAALEPAAVLRARLALSHAQLAAEQLRFEARLAATLASEIARRTGTEPERDLYPRLAATLAITTARLTFEHWVAGPCDTPVLDAVREALGRVRVDP</sequence>
<evidence type="ECO:0000256" key="5">
    <source>
        <dbReference type="SAM" id="MobiDB-lite"/>
    </source>
</evidence>
<dbReference type="PROSITE" id="PS50977">
    <property type="entry name" value="HTH_TETR_2"/>
    <property type="match status" value="1"/>
</dbReference>
<dbReference type="InterPro" id="IPR001647">
    <property type="entry name" value="HTH_TetR"/>
</dbReference>
<evidence type="ECO:0000256" key="2">
    <source>
        <dbReference type="ARBA" id="ARBA00023125"/>
    </source>
</evidence>
<dbReference type="Gene3D" id="1.10.357.10">
    <property type="entry name" value="Tetracycline Repressor, domain 2"/>
    <property type="match status" value="1"/>
</dbReference>
<name>A0ABP3JCQ6_9ACTN</name>
<keyword evidence="8" id="KW-1185">Reference proteome</keyword>
<dbReference type="Proteomes" id="UP001499895">
    <property type="component" value="Unassembled WGS sequence"/>
</dbReference>
<evidence type="ECO:0000256" key="4">
    <source>
        <dbReference type="PROSITE-ProRule" id="PRU00335"/>
    </source>
</evidence>
<feature type="region of interest" description="Disordered" evidence="5">
    <location>
        <begin position="1"/>
        <end position="20"/>
    </location>
</feature>
<dbReference type="Pfam" id="PF00440">
    <property type="entry name" value="TetR_N"/>
    <property type="match status" value="1"/>
</dbReference>
<dbReference type="RefSeq" id="WP_344086138.1">
    <property type="nucleotide sequence ID" value="NZ_BAAAHB010000006.1"/>
</dbReference>
<evidence type="ECO:0000313" key="7">
    <source>
        <dbReference type="EMBL" id="GAA0449164.1"/>
    </source>
</evidence>
<gene>
    <name evidence="7" type="ORF">GCM10009544_09970</name>
</gene>
<reference evidence="8" key="1">
    <citation type="journal article" date="2019" name="Int. J. Syst. Evol. Microbiol.">
        <title>The Global Catalogue of Microorganisms (GCM) 10K type strain sequencing project: providing services to taxonomists for standard genome sequencing and annotation.</title>
        <authorList>
            <consortium name="The Broad Institute Genomics Platform"/>
            <consortium name="The Broad Institute Genome Sequencing Center for Infectious Disease"/>
            <person name="Wu L."/>
            <person name="Ma J."/>
        </authorList>
    </citation>
    <scope>NUCLEOTIDE SEQUENCE [LARGE SCALE GENOMIC DNA]</scope>
    <source>
        <strain evidence="8">JCM 10649</strain>
    </source>
</reference>
<dbReference type="PRINTS" id="PR00455">
    <property type="entry name" value="HTHTETR"/>
</dbReference>
<dbReference type="InterPro" id="IPR050109">
    <property type="entry name" value="HTH-type_TetR-like_transc_reg"/>
</dbReference>
<dbReference type="EMBL" id="BAAAHB010000006">
    <property type="protein sequence ID" value="GAA0449164.1"/>
    <property type="molecule type" value="Genomic_DNA"/>
</dbReference>